<comment type="catalytic activity">
    <reaction evidence="1">
        <text>Hydrolysis of (1-&gt;4)-beta-linkages between N-acetylmuramic acid and N-acetyl-D-glucosamine residues in a peptidoglycan and between N-acetyl-D-glucosamine residues in chitodextrins.</text>
        <dbReference type="EC" id="3.2.1.17"/>
    </reaction>
</comment>
<dbReference type="EMBL" id="BK015325">
    <property type="protein sequence ID" value="DAE01442.1"/>
    <property type="molecule type" value="Genomic_DNA"/>
</dbReference>
<dbReference type="GO" id="GO:0016998">
    <property type="term" value="P:cell wall macromolecule catabolic process"/>
    <property type="evidence" value="ECO:0007669"/>
    <property type="project" value="InterPro"/>
</dbReference>
<evidence type="ECO:0000313" key="5">
    <source>
        <dbReference type="EMBL" id="DAE01442.1"/>
    </source>
</evidence>
<dbReference type="Pfam" id="PF01183">
    <property type="entry name" value="Glyco_hydro_25"/>
    <property type="match status" value="1"/>
</dbReference>
<dbReference type="GO" id="GO:0009253">
    <property type="term" value="P:peptidoglycan catabolic process"/>
    <property type="evidence" value="ECO:0007669"/>
    <property type="project" value="InterPro"/>
</dbReference>
<evidence type="ECO:0000259" key="4">
    <source>
        <dbReference type="SMART" id="SM01095"/>
    </source>
</evidence>
<proteinExistence type="inferred from homology"/>
<organism evidence="5">
    <name type="scientific">Siphoviridae sp. ctQtc11</name>
    <dbReference type="NCBI Taxonomy" id="2825497"/>
    <lineage>
        <taxon>Viruses</taxon>
        <taxon>Duplodnaviria</taxon>
        <taxon>Heunggongvirae</taxon>
        <taxon>Uroviricota</taxon>
        <taxon>Caudoviricetes</taxon>
    </lineage>
</organism>
<dbReference type="Gene3D" id="3.20.20.80">
    <property type="entry name" value="Glycosidases"/>
    <property type="match status" value="1"/>
</dbReference>
<dbReference type="GO" id="GO:0003796">
    <property type="term" value="F:lysozyme activity"/>
    <property type="evidence" value="ECO:0007669"/>
    <property type="project" value="UniProtKB-EC"/>
</dbReference>
<comment type="similarity">
    <text evidence="2">Belongs to the glycosyl hydrolase 25 family.</text>
</comment>
<dbReference type="EC" id="3.2.1.17" evidence="3"/>
<dbReference type="InterPro" id="IPR017853">
    <property type="entry name" value="GH"/>
</dbReference>
<accession>A0A8S5P376</accession>
<dbReference type="PANTHER" id="PTHR34135:SF2">
    <property type="entry name" value="LYSOZYME"/>
    <property type="match status" value="1"/>
</dbReference>
<reference evidence="5" key="1">
    <citation type="journal article" date="2021" name="Proc. Natl. Acad. Sci. U.S.A.">
        <title>A Catalog of Tens of Thousands of Viruses from Human Metagenomes Reveals Hidden Associations with Chronic Diseases.</title>
        <authorList>
            <person name="Tisza M.J."/>
            <person name="Buck C.B."/>
        </authorList>
    </citation>
    <scope>NUCLEOTIDE SEQUENCE</scope>
    <source>
        <strain evidence="5">CtQtc11</strain>
    </source>
</reference>
<dbReference type="InterPro" id="IPR002053">
    <property type="entry name" value="Glyco_hydro_25"/>
</dbReference>
<dbReference type="InterPro" id="IPR013168">
    <property type="entry name" value="Cpl_7_lyso_C"/>
</dbReference>
<evidence type="ECO:0000256" key="2">
    <source>
        <dbReference type="ARBA" id="ARBA00010646"/>
    </source>
</evidence>
<name>A0A8S5P376_9CAUD</name>
<dbReference type="Pfam" id="PF08230">
    <property type="entry name" value="CW_7"/>
    <property type="match status" value="1"/>
</dbReference>
<dbReference type="SMART" id="SM01095">
    <property type="entry name" value="Cpl-7"/>
    <property type="match status" value="1"/>
</dbReference>
<dbReference type="PROSITE" id="PS51904">
    <property type="entry name" value="GLYCOSYL_HYDROL_F25_2"/>
    <property type="match status" value="1"/>
</dbReference>
<feature type="domain" description="Cpl-7 lysozyme C-terminal" evidence="4">
    <location>
        <begin position="226"/>
        <end position="267"/>
    </location>
</feature>
<dbReference type="PANTHER" id="PTHR34135">
    <property type="entry name" value="LYSOZYME"/>
    <property type="match status" value="1"/>
</dbReference>
<evidence type="ECO:0000256" key="1">
    <source>
        <dbReference type="ARBA" id="ARBA00000632"/>
    </source>
</evidence>
<dbReference type="SUPFAM" id="SSF158634">
    <property type="entry name" value="RPA2825-like"/>
    <property type="match status" value="1"/>
</dbReference>
<protein>
    <recommendedName>
        <fullName evidence="3">lysozyme</fullName>
        <ecNumber evidence="3">3.2.1.17</ecNumber>
    </recommendedName>
</protein>
<dbReference type="GO" id="GO:0016052">
    <property type="term" value="P:carbohydrate catabolic process"/>
    <property type="evidence" value="ECO:0007669"/>
    <property type="project" value="TreeGrafter"/>
</dbReference>
<dbReference type="SUPFAM" id="SSF51445">
    <property type="entry name" value="(Trans)glycosidases"/>
    <property type="match status" value="1"/>
</dbReference>
<evidence type="ECO:0000256" key="3">
    <source>
        <dbReference type="ARBA" id="ARBA00012732"/>
    </source>
</evidence>
<sequence length="335" mass="37447">MKEYGLDLSKHNGTIDFDEIKKNNSFVILRAGYGTSTKDPKFEEYYKQAKAAGLKVGAYWYSYALNVNDAKTEAKKCLEVIKGKQFEYPIYIDMEDADGYKKRNGMPSNSTLVGICNTFCSIVESNGYYVGIYASESWFNNQLKGLNKGRYDAWVANWGTNDGTLQKDKSSVCRLHQFTSNYKIGNKRFDRNISYLDYASVIKENGLNGFGIHDAVKPANPLDALTDEQVADEIIAGKGGWGDGDTRKKKLSARYDSIQSIVNRKLSKDKKPTVSYYKAFNSTSIVDGLKSIGVNSSLEYRKKIAKANGIKNYKGDASDNIKLLKLAKQGKLKKA</sequence>